<dbReference type="GO" id="GO:0004674">
    <property type="term" value="F:protein serine/threonine kinase activity"/>
    <property type="evidence" value="ECO:0007669"/>
    <property type="project" value="UniProtKB-KW"/>
</dbReference>
<dbReference type="SUPFAM" id="SSF56112">
    <property type="entry name" value="Protein kinase-like (PK-like)"/>
    <property type="match status" value="1"/>
</dbReference>
<feature type="domain" description="Protein kinase" evidence="6">
    <location>
        <begin position="1"/>
        <end position="204"/>
    </location>
</feature>
<dbReference type="CDD" id="cd05123">
    <property type="entry name" value="STKc_AGC"/>
    <property type="match status" value="1"/>
</dbReference>
<dbReference type="GO" id="GO:0005524">
    <property type="term" value="F:ATP binding"/>
    <property type="evidence" value="ECO:0007669"/>
    <property type="project" value="UniProtKB-KW"/>
</dbReference>
<dbReference type="InterPro" id="IPR011009">
    <property type="entry name" value="Kinase-like_dom_sf"/>
</dbReference>
<dbReference type="PANTHER" id="PTHR24351">
    <property type="entry name" value="RIBOSOMAL PROTEIN S6 KINASE"/>
    <property type="match status" value="1"/>
</dbReference>
<evidence type="ECO:0000313" key="8">
    <source>
        <dbReference type="EMBL" id="NDV35331.1"/>
    </source>
</evidence>
<protein>
    <recommendedName>
        <fullName evidence="9">Protein kinase domain-containing protein</fullName>
    </recommendedName>
</protein>
<keyword evidence="5" id="KW-0067">ATP-binding</keyword>
<dbReference type="PROSITE" id="PS50011">
    <property type="entry name" value="PROTEIN_KINASE_DOM"/>
    <property type="match status" value="1"/>
</dbReference>
<evidence type="ECO:0000256" key="5">
    <source>
        <dbReference type="ARBA" id="ARBA00022840"/>
    </source>
</evidence>
<evidence type="ECO:0000259" key="7">
    <source>
        <dbReference type="PROSITE" id="PS51285"/>
    </source>
</evidence>
<keyword evidence="2" id="KW-0808">Transferase</keyword>
<dbReference type="FunFam" id="1.10.510.10:FF:000008">
    <property type="entry name" value="Non-specific serine/threonine protein kinase"/>
    <property type="match status" value="1"/>
</dbReference>
<evidence type="ECO:0000256" key="4">
    <source>
        <dbReference type="ARBA" id="ARBA00022777"/>
    </source>
</evidence>
<dbReference type="InterPro" id="IPR000961">
    <property type="entry name" value="AGC-kinase_C"/>
</dbReference>
<dbReference type="InterPro" id="IPR045270">
    <property type="entry name" value="STKc_AGC"/>
</dbReference>
<dbReference type="SMART" id="SM00220">
    <property type="entry name" value="S_TKc"/>
    <property type="match status" value="1"/>
</dbReference>
<accession>A0A6B2LEW5</accession>
<name>A0A6B2LEW5_9EUKA</name>
<dbReference type="AlphaFoldDB" id="A0A6B2LEW5"/>
<reference evidence="8" key="1">
    <citation type="journal article" date="2020" name="J. Eukaryot. Microbiol.">
        <title>De novo Sequencing, Assembly and Annotation of the Transcriptome for the Free-Living Testate Amoeba Arcella intermedia.</title>
        <authorList>
            <person name="Ribeiro G.M."/>
            <person name="Porfirio-Sousa A.L."/>
            <person name="Maurer-Alcala X.X."/>
            <person name="Katz L.A."/>
            <person name="Lahr D.J.G."/>
        </authorList>
    </citation>
    <scope>NUCLEOTIDE SEQUENCE</scope>
</reference>
<sequence>MTWLSHPFILKLHYCFQTKSKVYMVLDLVTGGDLYYNLRKEESGQFSDERVRFYAAQLVVILEHLHEKRILYRDIKPENLLIKKNGYLILCDFGLAKAEMSKQARTSTFCGTEEYYSPEMILGKEYGLYVDWWQMGTLMYELLTGNLPFYHENEGKMYKLIVEGALEFPDYVNKDTIDIISKLLEKDPQTRLQDPAEIKKHPYFNGINWVKLVKQEIKAPFIPTPINPEEICFVDDQYSDDTNDSELVIDWPGFEYASPN</sequence>
<organism evidence="8">
    <name type="scientific">Arcella intermedia</name>
    <dbReference type="NCBI Taxonomy" id="1963864"/>
    <lineage>
        <taxon>Eukaryota</taxon>
        <taxon>Amoebozoa</taxon>
        <taxon>Tubulinea</taxon>
        <taxon>Elardia</taxon>
        <taxon>Arcellinida</taxon>
        <taxon>Sphaerothecina</taxon>
        <taxon>Arcellidae</taxon>
        <taxon>Arcella</taxon>
    </lineage>
</organism>
<proteinExistence type="predicted"/>
<dbReference type="PROSITE" id="PS51285">
    <property type="entry name" value="AGC_KINASE_CTER"/>
    <property type="match status" value="1"/>
</dbReference>
<dbReference type="Pfam" id="PF00069">
    <property type="entry name" value="Pkinase"/>
    <property type="match status" value="1"/>
</dbReference>
<evidence type="ECO:0000259" key="6">
    <source>
        <dbReference type="PROSITE" id="PS50011"/>
    </source>
</evidence>
<dbReference type="Gene3D" id="1.10.510.10">
    <property type="entry name" value="Transferase(Phosphotransferase) domain 1"/>
    <property type="match status" value="1"/>
</dbReference>
<evidence type="ECO:0000256" key="3">
    <source>
        <dbReference type="ARBA" id="ARBA00022741"/>
    </source>
</evidence>
<feature type="domain" description="AGC-kinase C-terminal" evidence="7">
    <location>
        <begin position="205"/>
        <end position="260"/>
    </location>
</feature>
<evidence type="ECO:0000256" key="2">
    <source>
        <dbReference type="ARBA" id="ARBA00022679"/>
    </source>
</evidence>
<keyword evidence="3" id="KW-0547">Nucleotide-binding</keyword>
<dbReference type="PROSITE" id="PS00108">
    <property type="entry name" value="PROTEIN_KINASE_ST"/>
    <property type="match status" value="1"/>
</dbReference>
<keyword evidence="1" id="KW-0723">Serine/threonine-protein kinase</keyword>
<dbReference type="InterPro" id="IPR000719">
    <property type="entry name" value="Prot_kinase_dom"/>
</dbReference>
<keyword evidence="4" id="KW-0418">Kinase</keyword>
<dbReference type="EMBL" id="GIBP01006362">
    <property type="protein sequence ID" value="NDV35331.1"/>
    <property type="molecule type" value="Transcribed_RNA"/>
</dbReference>
<evidence type="ECO:0008006" key="9">
    <source>
        <dbReference type="Google" id="ProtNLM"/>
    </source>
</evidence>
<evidence type="ECO:0000256" key="1">
    <source>
        <dbReference type="ARBA" id="ARBA00022527"/>
    </source>
</evidence>
<dbReference type="InterPro" id="IPR008271">
    <property type="entry name" value="Ser/Thr_kinase_AS"/>
</dbReference>
<dbReference type="Gene3D" id="3.30.200.20">
    <property type="entry name" value="Phosphorylase Kinase, domain 1"/>
    <property type="match status" value="1"/>
</dbReference>